<dbReference type="Gene3D" id="3.40.390.10">
    <property type="entry name" value="Collagenase (Catalytic Domain)"/>
    <property type="match status" value="1"/>
</dbReference>
<keyword evidence="3" id="KW-0645">Protease</keyword>
<dbReference type="GO" id="GO:0030574">
    <property type="term" value="P:collagen catabolic process"/>
    <property type="evidence" value="ECO:0007669"/>
    <property type="project" value="UniProtKB-KW"/>
</dbReference>
<evidence type="ECO:0000256" key="4">
    <source>
        <dbReference type="ARBA" id="ARBA00023105"/>
    </source>
</evidence>
<protein>
    <recommendedName>
        <fullName evidence="6">Peptidoglycan binding-like domain-containing protein</fullName>
    </recommendedName>
</protein>
<dbReference type="Proteomes" id="UP001529510">
    <property type="component" value="Unassembled WGS sequence"/>
</dbReference>
<sequence>RAAEPNLFQAKLREMQRFFGLEESGNVDPQTVAAMRRPRCGLSDVEQFRKTMRWTNRTLTY</sequence>
<comment type="subcellular location">
    <subcellularLocation>
        <location evidence="1">Secreted</location>
    </subcellularLocation>
</comment>
<dbReference type="PANTHER" id="PTHR10201">
    <property type="entry name" value="MATRIX METALLOPROTEINASE"/>
    <property type="match status" value="1"/>
</dbReference>
<evidence type="ECO:0000256" key="2">
    <source>
        <dbReference type="ARBA" id="ARBA00022525"/>
    </source>
</evidence>
<dbReference type="SUPFAM" id="SSF47090">
    <property type="entry name" value="PGBD-like"/>
    <property type="match status" value="1"/>
</dbReference>
<dbReference type="GO" id="GO:0008237">
    <property type="term" value="F:metallopeptidase activity"/>
    <property type="evidence" value="ECO:0007669"/>
    <property type="project" value="UniProtKB-KW"/>
</dbReference>
<feature type="non-terminal residue" evidence="7">
    <location>
        <position position="1"/>
    </location>
</feature>
<gene>
    <name evidence="7" type="ORF">M9458_022348</name>
</gene>
<dbReference type="InterPro" id="IPR002477">
    <property type="entry name" value="Peptidoglycan-bd-like"/>
</dbReference>
<feature type="domain" description="Peptidoglycan binding-like" evidence="6">
    <location>
        <begin position="9"/>
        <end position="35"/>
    </location>
</feature>
<reference evidence="7 8" key="1">
    <citation type="submission" date="2024-05" db="EMBL/GenBank/DDBJ databases">
        <title>Genome sequencing and assembly of Indian major carp, Cirrhinus mrigala (Hamilton, 1822).</title>
        <authorList>
            <person name="Mohindra V."/>
            <person name="Chowdhury L.M."/>
            <person name="Lal K."/>
            <person name="Jena J.K."/>
        </authorList>
    </citation>
    <scope>NUCLEOTIDE SEQUENCE [LARGE SCALE GENOMIC DNA]</scope>
    <source>
        <strain evidence="7">CM1030</strain>
        <tissue evidence="7">Blood</tissue>
    </source>
</reference>
<evidence type="ECO:0000259" key="6">
    <source>
        <dbReference type="Pfam" id="PF01471"/>
    </source>
</evidence>
<dbReference type="InterPro" id="IPR036365">
    <property type="entry name" value="PGBD-like_sf"/>
</dbReference>
<comment type="caution">
    <text evidence="7">The sequence shown here is derived from an EMBL/GenBank/DDBJ whole genome shotgun (WGS) entry which is preliminary data.</text>
</comment>
<name>A0ABD0QBA0_CIRMR</name>
<keyword evidence="4" id="KW-0177">Collagen degradation</keyword>
<evidence type="ECO:0000256" key="5">
    <source>
        <dbReference type="ARBA" id="ARBA00023157"/>
    </source>
</evidence>
<keyword evidence="2" id="KW-0964">Secreted</keyword>
<keyword evidence="3" id="KW-0482">Metalloprotease</keyword>
<accession>A0ABD0QBA0</accession>
<dbReference type="EMBL" id="JAMKFB020000010">
    <property type="protein sequence ID" value="KAL0182973.1"/>
    <property type="molecule type" value="Genomic_DNA"/>
</dbReference>
<proteinExistence type="predicted"/>
<dbReference type="PANTHER" id="PTHR10201:SF165">
    <property type="entry name" value="COLLAGENASE 3"/>
    <property type="match status" value="1"/>
</dbReference>
<dbReference type="Pfam" id="PF01471">
    <property type="entry name" value="PG_binding_1"/>
    <property type="match status" value="1"/>
</dbReference>
<evidence type="ECO:0000313" key="8">
    <source>
        <dbReference type="Proteomes" id="UP001529510"/>
    </source>
</evidence>
<keyword evidence="8" id="KW-1185">Reference proteome</keyword>
<dbReference type="AlphaFoldDB" id="A0ABD0QBA0"/>
<evidence type="ECO:0000313" key="7">
    <source>
        <dbReference type="EMBL" id="KAL0182973.1"/>
    </source>
</evidence>
<evidence type="ECO:0000256" key="1">
    <source>
        <dbReference type="ARBA" id="ARBA00004613"/>
    </source>
</evidence>
<dbReference type="InterPro" id="IPR024079">
    <property type="entry name" value="MetalloPept_cat_dom_sf"/>
</dbReference>
<organism evidence="7 8">
    <name type="scientific">Cirrhinus mrigala</name>
    <name type="common">Mrigala</name>
    <dbReference type="NCBI Taxonomy" id="683832"/>
    <lineage>
        <taxon>Eukaryota</taxon>
        <taxon>Metazoa</taxon>
        <taxon>Chordata</taxon>
        <taxon>Craniata</taxon>
        <taxon>Vertebrata</taxon>
        <taxon>Euteleostomi</taxon>
        <taxon>Actinopterygii</taxon>
        <taxon>Neopterygii</taxon>
        <taxon>Teleostei</taxon>
        <taxon>Ostariophysi</taxon>
        <taxon>Cypriniformes</taxon>
        <taxon>Cyprinidae</taxon>
        <taxon>Labeoninae</taxon>
        <taxon>Labeonini</taxon>
        <taxon>Cirrhinus</taxon>
    </lineage>
</organism>
<evidence type="ECO:0000256" key="3">
    <source>
        <dbReference type="ARBA" id="ARBA00023049"/>
    </source>
</evidence>
<feature type="non-terminal residue" evidence="7">
    <location>
        <position position="61"/>
    </location>
</feature>
<keyword evidence="5" id="KW-1015">Disulfide bond</keyword>
<keyword evidence="3" id="KW-0378">Hydrolase</keyword>
<dbReference type="GO" id="GO:0005576">
    <property type="term" value="C:extracellular region"/>
    <property type="evidence" value="ECO:0007669"/>
    <property type="project" value="UniProtKB-SubCell"/>
</dbReference>